<evidence type="ECO:0000313" key="2">
    <source>
        <dbReference type="Proteomes" id="UP001642484"/>
    </source>
</evidence>
<accession>A0ABP0MTG6</accession>
<comment type="caution">
    <text evidence="1">The sequence shown here is derived from an EMBL/GenBank/DDBJ whole genome shotgun (WGS) entry which is preliminary data.</text>
</comment>
<dbReference type="EMBL" id="CAXAMN010019557">
    <property type="protein sequence ID" value="CAK9054606.1"/>
    <property type="molecule type" value="Genomic_DNA"/>
</dbReference>
<gene>
    <name evidence="1" type="ORF">CCMP2556_LOCUS27287</name>
</gene>
<name>A0ABP0MTG6_9DINO</name>
<protein>
    <recommendedName>
        <fullName evidence="3">HEAT repeat-containing protein 1</fullName>
    </recommendedName>
</protein>
<evidence type="ECO:0008006" key="3">
    <source>
        <dbReference type="Google" id="ProtNLM"/>
    </source>
</evidence>
<sequence length="255" mass="28092">MNEPLEKRKLWTIMLNTLKRPRLEETETETERLGCIRSAAKVVAVPGGAHDTVFRGQALLCVAKALAAEEVGDPLYALEDSFHQILMAHPLPALARLMPAKLQAMWSARPLIDAMGPNFADSCHRALLTTSRPEVWSSAAQLRASARLLRAAVRPSSPGLLTALAQRGKLACAMPEDALDEDLAGEEAERQAAVEMLLELMDCSHLREMIVELIVQDEAFREEPSTARRLGEVKELPLRAKAMGVEPPHLRIQRG</sequence>
<evidence type="ECO:0000313" key="1">
    <source>
        <dbReference type="EMBL" id="CAK9054606.1"/>
    </source>
</evidence>
<keyword evidence="2" id="KW-1185">Reference proteome</keyword>
<proteinExistence type="predicted"/>
<reference evidence="1 2" key="1">
    <citation type="submission" date="2024-02" db="EMBL/GenBank/DDBJ databases">
        <authorList>
            <person name="Chen Y."/>
            <person name="Shah S."/>
            <person name="Dougan E. K."/>
            <person name="Thang M."/>
            <person name="Chan C."/>
        </authorList>
    </citation>
    <scope>NUCLEOTIDE SEQUENCE [LARGE SCALE GENOMIC DNA]</scope>
</reference>
<dbReference type="Proteomes" id="UP001642484">
    <property type="component" value="Unassembled WGS sequence"/>
</dbReference>
<organism evidence="1 2">
    <name type="scientific">Durusdinium trenchii</name>
    <dbReference type="NCBI Taxonomy" id="1381693"/>
    <lineage>
        <taxon>Eukaryota</taxon>
        <taxon>Sar</taxon>
        <taxon>Alveolata</taxon>
        <taxon>Dinophyceae</taxon>
        <taxon>Suessiales</taxon>
        <taxon>Symbiodiniaceae</taxon>
        <taxon>Durusdinium</taxon>
    </lineage>
</organism>